<organism evidence="2 3">
    <name type="scientific">Micromonospora polyrhachis</name>
    <dbReference type="NCBI Taxonomy" id="1282883"/>
    <lineage>
        <taxon>Bacteria</taxon>
        <taxon>Bacillati</taxon>
        <taxon>Actinomycetota</taxon>
        <taxon>Actinomycetes</taxon>
        <taxon>Micromonosporales</taxon>
        <taxon>Micromonosporaceae</taxon>
        <taxon>Micromonospora</taxon>
    </lineage>
</organism>
<dbReference type="AlphaFoldDB" id="A0A7W7WPZ6"/>
<dbReference type="EMBL" id="JACHJW010000001">
    <property type="protein sequence ID" value="MBB4958952.1"/>
    <property type="molecule type" value="Genomic_DNA"/>
</dbReference>
<evidence type="ECO:0000313" key="3">
    <source>
        <dbReference type="Proteomes" id="UP000578819"/>
    </source>
</evidence>
<proteinExistence type="predicted"/>
<gene>
    <name evidence="2" type="ORF">FHR38_002685</name>
</gene>
<accession>A0A7W7WPZ6</accession>
<reference evidence="2 3" key="1">
    <citation type="submission" date="2020-08" db="EMBL/GenBank/DDBJ databases">
        <title>Sequencing the genomes of 1000 actinobacteria strains.</title>
        <authorList>
            <person name="Klenk H.-P."/>
        </authorList>
    </citation>
    <scope>NUCLEOTIDE SEQUENCE [LARGE SCALE GENOMIC DNA]</scope>
    <source>
        <strain evidence="2 3">DSM 45886</strain>
    </source>
</reference>
<protein>
    <submittedName>
        <fullName evidence="2">Uncharacterized protein</fullName>
    </submittedName>
</protein>
<dbReference type="RefSeq" id="WP_184534964.1">
    <property type="nucleotide sequence ID" value="NZ_JACHJW010000001.1"/>
</dbReference>
<evidence type="ECO:0000256" key="1">
    <source>
        <dbReference type="SAM" id="MobiDB-lite"/>
    </source>
</evidence>
<evidence type="ECO:0000313" key="2">
    <source>
        <dbReference type="EMBL" id="MBB4958952.1"/>
    </source>
</evidence>
<comment type="caution">
    <text evidence="2">The sequence shown here is derived from an EMBL/GenBank/DDBJ whole genome shotgun (WGS) entry which is preliminary data.</text>
</comment>
<keyword evidence="3" id="KW-1185">Reference proteome</keyword>
<name>A0A7W7WPZ6_9ACTN</name>
<sequence>MTTWTWMRHPQTGGVQRFADAAVSAWRAEGWEPCDPPAEPNLAIGGDHPALTAPEQPAPPVTTKTRRASATEEKE</sequence>
<feature type="region of interest" description="Disordered" evidence="1">
    <location>
        <begin position="32"/>
        <end position="75"/>
    </location>
</feature>
<dbReference type="Proteomes" id="UP000578819">
    <property type="component" value="Unassembled WGS sequence"/>
</dbReference>